<evidence type="ECO:0000313" key="1">
    <source>
        <dbReference type="EMBL" id="CAD7005775.1"/>
    </source>
</evidence>
<accession>A0A811V5S7</accession>
<reference evidence="1" key="1">
    <citation type="submission" date="2020-11" db="EMBL/GenBank/DDBJ databases">
        <authorList>
            <person name="Whitehead M."/>
        </authorList>
    </citation>
    <scope>NUCLEOTIDE SEQUENCE</scope>
    <source>
        <strain evidence="1">EGII</strain>
    </source>
</reference>
<evidence type="ECO:0000313" key="2">
    <source>
        <dbReference type="Proteomes" id="UP000606786"/>
    </source>
</evidence>
<protein>
    <submittedName>
        <fullName evidence="1">(Mediterranean fruit fly) hypothetical protein</fullName>
    </submittedName>
</protein>
<name>A0A811V5S7_CERCA</name>
<gene>
    <name evidence="1" type="ORF">CCAP1982_LOCUS14123</name>
</gene>
<keyword evidence="2" id="KW-1185">Reference proteome</keyword>
<organism evidence="1 2">
    <name type="scientific">Ceratitis capitata</name>
    <name type="common">Mediterranean fruit fly</name>
    <name type="synonym">Tephritis capitata</name>
    <dbReference type="NCBI Taxonomy" id="7213"/>
    <lineage>
        <taxon>Eukaryota</taxon>
        <taxon>Metazoa</taxon>
        <taxon>Ecdysozoa</taxon>
        <taxon>Arthropoda</taxon>
        <taxon>Hexapoda</taxon>
        <taxon>Insecta</taxon>
        <taxon>Pterygota</taxon>
        <taxon>Neoptera</taxon>
        <taxon>Endopterygota</taxon>
        <taxon>Diptera</taxon>
        <taxon>Brachycera</taxon>
        <taxon>Muscomorpha</taxon>
        <taxon>Tephritoidea</taxon>
        <taxon>Tephritidae</taxon>
        <taxon>Ceratitis</taxon>
        <taxon>Ceratitis</taxon>
    </lineage>
</organism>
<dbReference type="EMBL" id="CAJHJT010000034">
    <property type="protein sequence ID" value="CAD7005775.1"/>
    <property type="molecule type" value="Genomic_DNA"/>
</dbReference>
<dbReference type="Proteomes" id="UP000606786">
    <property type="component" value="Unassembled WGS sequence"/>
</dbReference>
<dbReference type="AlphaFoldDB" id="A0A811V5S7"/>
<proteinExistence type="predicted"/>
<sequence length="139" mass="15313">MSESRGANYHAMHLVNQSECCTLSATESTECYQFQPTNEPQTPGSKTATPLFNSQMLAHNIPHTNLQICIPFPASCLPQANLCYELLHQHSIQIAIMVAYSLFLGCCLECAVLRLTARSLVTFCVECAASNFHLASSVW</sequence>
<comment type="caution">
    <text evidence="1">The sequence shown here is derived from an EMBL/GenBank/DDBJ whole genome shotgun (WGS) entry which is preliminary data.</text>
</comment>